<name>A0A6G1D8H2_9ORYZ</name>
<reference evidence="1 2" key="1">
    <citation type="submission" date="2019-11" db="EMBL/GenBank/DDBJ databases">
        <title>Whole genome sequence of Oryza granulata.</title>
        <authorList>
            <person name="Li W."/>
        </authorList>
    </citation>
    <scope>NUCLEOTIDE SEQUENCE [LARGE SCALE GENOMIC DNA]</scope>
    <source>
        <strain evidence="2">cv. Menghai</strain>
        <tissue evidence="1">Leaf</tissue>
    </source>
</reference>
<protein>
    <submittedName>
        <fullName evidence="1">Uncharacterized protein</fullName>
    </submittedName>
</protein>
<evidence type="ECO:0000313" key="2">
    <source>
        <dbReference type="Proteomes" id="UP000479710"/>
    </source>
</evidence>
<comment type="caution">
    <text evidence="1">The sequence shown here is derived from an EMBL/GenBank/DDBJ whole genome shotgun (WGS) entry which is preliminary data.</text>
</comment>
<dbReference type="AlphaFoldDB" id="A0A6G1D8H2"/>
<organism evidence="1 2">
    <name type="scientific">Oryza meyeriana var. granulata</name>
    <dbReference type="NCBI Taxonomy" id="110450"/>
    <lineage>
        <taxon>Eukaryota</taxon>
        <taxon>Viridiplantae</taxon>
        <taxon>Streptophyta</taxon>
        <taxon>Embryophyta</taxon>
        <taxon>Tracheophyta</taxon>
        <taxon>Spermatophyta</taxon>
        <taxon>Magnoliopsida</taxon>
        <taxon>Liliopsida</taxon>
        <taxon>Poales</taxon>
        <taxon>Poaceae</taxon>
        <taxon>BOP clade</taxon>
        <taxon>Oryzoideae</taxon>
        <taxon>Oryzeae</taxon>
        <taxon>Oryzinae</taxon>
        <taxon>Oryza</taxon>
        <taxon>Oryza meyeriana</taxon>
    </lineage>
</organism>
<sequence length="142" mass="15642">MPPIKGLNPGCRICVHLPAKEKWRRHFGSNVGFEETPEKIFLSFVRRCYTPTEVEVLTIHRMIGMWSNVGGMPRISMRNENMHHDDIAMGVPPSTGTPVPTAAANVNRGTTPPSLLGNDTFIIDITTKVSNPTCKQQITAGC</sequence>
<keyword evidence="2" id="KW-1185">Reference proteome</keyword>
<accession>A0A6G1D8H2</accession>
<dbReference type="Proteomes" id="UP000479710">
    <property type="component" value="Unassembled WGS sequence"/>
</dbReference>
<dbReference type="EMBL" id="SPHZ02000007">
    <property type="protein sequence ID" value="KAF0908700.1"/>
    <property type="molecule type" value="Genomic_DNA"/>
</dbReference>
<evidence type="ECO:0000313" key="1">
    <source>
        <dbReference type="EMBL" id="KAF0908700.1"/>
    </source>
</evidence>
<proteinExistence type="predicted"/>
<gene>
    <name evidence="1" type="ORF">E2562_028137</name>
</gene>